<evidence type="ECO:0000256" key="5">
    <source>
        <dbReference type="SAM" id="MobiDB-lite"/>
    </source>
</evidence>
<keyword evidence="4 6" id="KW-0472">Membrane</keyword>
<keyword evidence="1" id="KW-1003">Cell membrane</keyword>
<proteinExistence type="predicted"/>
<dbReference type="InterPro" id="IPR010445">
    <property type="entry name" value="LapA_dom"/>
</dbReference>
<dbReference type="Pfam" id="PF06305">
    <property type="entry name" value="LapA_dom"/>
    <property type="match status" value="1"/>
</dbReference>
<feature type="transmembrane region" description="Helical" evidence="6">
    <location>
        <begin position="40"/>
        <end position="65"/>
    </location>
</feature>
<comment type="caution">
    <text evidence="8">The sequence shown here is derived from an EMBL/GenBank/DDBJ whole genome shotgun (WGS) entry which is preliminary data.</text>
</comment>
<dbReference type="EMBL" id="JASVDS010000006">
    <property type="protein sequence ID" value="MDL5033957.1"/>
    <property type="molecule type" value="Genomic_DNA"/>
</dbReference>
<accession>A0ABT7LNY1</accession>
<evidence type="ECO:0000256" key="2">
    <source>
        <dbReference type="ARBA" id="ARBA00022692"/>
    </source>
</evidence>
<dbReference type="RefSeq" id="WP_285984037.1">
    <property type="nucleotide sequence ID" value="NZ_JASVDS010000006.1"/>
</dbReference>
<reference evidence="8 9" key="1">
    <citation type="submission" date="2023-06" db="EMBL/GenBank/DDBJ databases">
        <title>Pelomonas sp. APW6 16S ribosomal RNA gene genome sequencing and assembly.</title>
        <authorList>
            <person name="Woo H."/>
        </authorList>
    </citation>
    <scope>NUCLEOTIDE SEQUENCE [LARGE SCALE GENOMIC DNA]</scope>
    <source>
        <strain evidence="8 9">APW6</strain>
    </source>
</reference>
<evidence type="ECO:0000256" key="4">
    <source>
        <dbReference type="ARBA" id="ARBA00023136"/>
    </source>
</evidence>
<keyword evidence="3 6" id="KW-1133">Transmembrane helix</keyword>
<evidence type="ECO:0000256" key="1">
    <source>
        <dbReference type="ARBA" id="ARBA00022475"/>
    </source>
</evidence>
<feature type="region of interest" description="Disordered" evidence="5">
    <location>
        <begin position="78"/>
        <end position="97"/>
    </location>
</feature>
<organism evidence="8 9">
    <name type="scientific">Roseateles subflavus</name>
    <dbReference type="NCBI Taxonomy" id="3053353"/>
    <lineage>
        <taxon>Bacteria</taxon>
        <taxon>Pseudomonadati</taxon>
        <taxon>Pseudomonadota</taxon>
        <taxon>Betaproteobacteria</taxon>
        <taxon>Burkholderiales</taxon>
        <taxon>Sphaerotilaceae</taxon>
        <taxon>Roseateles</taxon>
    </lineage>
</organism>
<gene>
    <name evidence="8" type="ORF">QRD43_18775</name>
</gene>
<evidence type="ECO:0000256" key="3">
    <source>
        <dbReference type="ARBA" id="ARBA00022989"/>
    </source>
</evidence>
<evidence type="ECO:0000313" key="8">
    <source>
        <dbReference type="EMBL" id="MDL5033957.1"/>
    </source>
</evidence>
<keyword evidence="2 6" id="KW-0812">Transmembrane</keyword>
<keyword evidence="9" id="KW-1185">Reference proteome</keyword>
<sequence length="97" mass="10967">MRFIVRLFWAFIFFALFSFALNNSQEVAVHWFFGHAWHSPLVIVVLLSFGLGCAFGVLAMVPAWWRHRRAATRQIEAQQSTLATPDPLATPGVHDGL</sequence>
<name>A0ABT7LNY1_9BURK</name>
<feature type="domain" description="Lipopolysaccharide assembly protein A" evidence="7">
    <location>
        <begin position="22"/>
        <end position="74"/>
    </location>
</feature>
<evidence type="ECO:0000259" key="7">
    <source>
        <dbReference type="Pfam" id="PF06305"/>
    </source>
</evidence>
<evidence type="ECO:0000313" key="9">
    <source>
        <dbReference type="Proteomes" id="UP001238603"/>
    </source>
</evidence>
<protein>
    <submittedName>
        <fullName evidence="8">LapA family protein</fullName>
    </submittedName>
</protein>
<evidence type="ECO:0000256" key="6">
    <source>
        <dbReference type="SAM" id="Phobius"/>
    </source>
</evidence>
<dbReference type="Proteomes" id="UP001238603">
    <property type="component" value="Unassembled WGS sequence"/>
</dbReference>